<keyword evidence="1" id="KW-0547">Nucleotide-binding</keyword>
<dbReference type="GO" id="GO:0006777">
    <property type="term" value="P:Mo-molybdopterin cofactor biosynthetic process"/>
    <property type="evidence" value="ECO:0007669"/>
    <property type="project" value="InterPro"/>
</dbReference>
<dbReference type="Proteomes" id="UP000012019">
    <property type="component" value="Unassembled WGS sequence"/>
</dbReference>
<dbReference type="GO" id="GO:0000166">
    <property type="term" value="F:nucleotide binding"/>
    <property type="evidence" value="ECO:0007669"/>
    <property type="project" value="UniProtKB-KW"/>
</dbReference>
<dbReference type="RefSeq" id="WP_009725709.1">
    <property type="nucleotide sequence ID" value="NZ_APHR01000015.1"/>
</dbReference>
<keyword evidence="5" id="KW-1185">Reference proteome</keyword>
<dbReference type="InterPro" id="IPR044672">
    <property type="entry name" value="MOCS2A"/>
</dbReference>
<protein>
    <recommendedName>
        <fullName evidence="3">Molybdopterin synthase sulfur carrier subunit</fullName>
    </recommendedName>
</protein>
<dbReference type="PANTHER" id="PTHR33359">
    <property type="entry name" value="MOLYBDOPTERIN SYNTHASE SULFUR CARRIER SUBUNIT"/>
    <property type="match status" value="1"/>
</dbReference>
<dbReference type="STRING" id="1286106.MPL1_03393"/>
<dbReference type="PATRIC" id="fig|1286106.3.peg.677"/>
<evidence type="ECO:0000256" key="1">
    <source>
        <dbReference type="ARBA" id="ARBA00022741"/>
    </source>
</evidence>
<dbReference type="InterPro" id="IPR016155">
    <property type="entry name" value="Mopterin_synth/thiamin_S_b"/>
</dbReference>
<evidence type="ECO:0000256" key="3">
    <source>
        <dbReference type="ARBA" id="ARBA00024247"/>
    </source>
</evidence>
<reference evidence="4 5" key="1">
    <citation type="journal article" date="2013" name="Genome Announc.">
        <title>Draft Genome Sequence of Methylophaga lonarensis MPLT, a Haloalkaliphilic (Non-Methane-Utilizing) Methylotroph.</title>
        <authorList>
            <person name="Shetty S.A."/>
            <person name="Marathe N.P."/>
            <person name="Munot H."/>
            <person name="Antony C.P."/>
            <person name="Dhotre D.P."/>
            <person name="Murrell J.C."/>
            <person name="Shouche Y.S."/>
        </authorList>
    </citation>
    <scope>NUCLEOTIDE SEQUENCE [LARGE SCALE GENOMIC DNA]</scope>
    <source>
        <strain evidence="4 5">MPL</strain>
    </source>
</reference>
<dbReference type="Pfam" id="PF02597">
    <property type="entry name" value="ThiS"/>
    <property type="match status" value="1"/>
</dbReference>
<dbReference type="GO" id="GO:1990133">
    <property type="term" value="C:molybdopterin adenylyltransferase complex"/>
    <property type="evidence" value="ECO:0007669"/>
    <property type="project" value="TreeGrafter"/>
</dbReference>
<dbReference type="CDD" id="cd00754">
    <property type="entry name" value="Ubl_MoaD"/>
    <property type="match status" value="1"/>
</dbReference>
<dbReference type="InterPro" id="IPR003749">
    <property type="entry name" value="ThiS/MoaD-like"/>
</dbReference>
<dbReference type="EMBL" id="APHR01000015">
    <property type="protein sequence ID" value="EMR13728.1"/>
    <property type="molecule type" value="Genomic_DNA"/>
</dbReference>
<dbReference type="PANTHER" id="PTHR33359:SF1">
    <property type="entry name" value="MOLYBDOPTERIN SYNTHASE SULFUR CARRIER SUBUNIT"/>
    <property type="match status" value="1"/>
</dbReference>
<evidence type="ECO:0000313" key="5">
    <source>
        <dbReference type="Proteomes" id="UP000012019"/>
    </source>
</evidence>
<dbReference type="Gene3D" id="3.10.20.30">
    <property type="match status" value="1"/>
</dbReference>
<evidence type="ECO:0000256" key="2">
    <source>
        <dbReference type="ARBA" id="ARBA00024200"/>
    </source>
</evidence>
<evidence type="ECO:0000313" key="4">
    <source>
        <dbReference type="EMBL" id="EMR13728.1"/>
    </source>
</evidence>
<organism evidence="4 5">
    <name type="scientific">Methylophaga lonarensis MPL</name>
    <dbReference type="NCBI Taxonomy" id="1286106"/>
    <lineage>
        <taxon>Bacteria</taxon>
        <taxon>Pseudomonadati</taxon>
        <taxon>Pseudomonadota</taxon>
        <taxon>Gammaproteobacteria</taxon>
        <taxon>Thiotrichales</taxon>
        <taxon>Piscirickettsiaceae</taxon>
        <taxon>Methylophaga</taxon>
    </lineage>
</organism>
<dbReference type="InterPro" id="IPR012675">
    <property type="entry name" value="Beta-grasp_dom_sf"/>
</dbReference>
<dbReference type="OrthoDB" id="9801945at2"/>
<comment type="caution">
    <text evidence="4">The sequence shown here is derived from an EMBL/GenBank/DDBJ whole genome shotgun (WGS) entry which is preliminary data.</text>
</comment>
<dbReference type="NCBIfam" id="TIGR01682">
    <property type="entry name" value="moaD"/>
    <property type="match status" value="1"/>
</dbReference>
<comment type="similarity">
    <text evidence="2">Belongs to the MoaD family.</text>
</comment>
<accession>M7NY46</accession>
<dbReference type="eggNOG" id="COG1977">
    <property type="taxonomic scope" value="Bacteria"/>
</dbReference>
<dbReference type="AlphaFoldDB" id="M7NY46"/>
<sequence length="75" mass="8064">MSIEVKFFASLREKTGIAETTLEHAQTAADAWYQATGGMPKPEKVLVAINLEYADFDAKITAGDEVAFFPPVTGG</sequence>
<proteinExistence type="inferred from homology"/>
<dbReference type="SUPFAM" id="SSF54285">
    <property type="entry name" value="MoaD/ThiS"/>
    <property type="match status" value="1"/>
</dbReference>
<gene>
    <name evidence="4" type="ORF">MPL1_03393</name>
</gene>
<name>M7NY46_9GAMM</name>